<feature type="repeat" description="TPR" evidence="3">
    <location>
        <begin position="648"/>
        <end position="681"/>
    </location>
</feature>
<organism evidence="5 7">
    <name type="scientific">Didymodactylos carnosus</name>
    <dbReference type="NCBI Taxonomy" id="1234261"/>
    <lineage>
        <taxon>Eukaryota</taxon>
        <taxon>Metazoa</taxon>
        <taxon>Spiralia</taxon>
        <taxon>Gnathifera</taxon>
        <taxon>Rotifera</taxon>
        <taxon>Eurotatoria</taxon>
        <taxon>Bdelloidea</taxon>
        <taxon>Philodinida</taxon>
        <taxon>Philodinidae</taxon>
        <taxon>Didymodactylos</taxon>
    </lineage>
</organism>
<dbReference type="EMBL" id="CAJOBC010086429">
    <property type="protein sequence ID" value="CAF4343896.1"/>
    <property type="molecule type" value="Genomic_DNA"/>
</dbReference>
<accession>A0A815RJ59</accession>
<dbReference type="InterPro" id="IPR003540">
    <property type="entry name" value="ADP-ribosyltransferase"/>
</dbReference>
<keyword evidence="2 3" id="KW-0802">TPR repeat</keyword>
<evidence type="ECO:0000256" key="2">
    <source>
        <dbReference type="ARBA" id="ARBA00022803"/>
    </source>
</evidence>
<dbReference type="SUPFAM" id="SSF56399">
    <property type="entry name" value="ADP-ribosylation"/>
    <property type="match status" value="1"/>
</dbReference>
<evidence type="ECO:0000313" key="5">
    <source>
        <dbReference type="EMBL" id="CAF1478296.1"/>
    </source>
</evidence>
<evidence type="ECO:0000313" key="7">
    <source>
        <dbReference type="Proteomes" id="UP000663829"/>
    </source>
</evidence>
<evidence type="ECO:0000256" key="3">
    <source>
        <dbReference type="PROSITE-ProRule" id="PRU00339"/>
    </source>
</evidence>
<dbReference type="PANTHER" id="PTHR45641">
    <property type="entry name" value="TETRATRICOPEPTIDE REPEAT PROTEIN (AFU_ORTHOLOGUE AFUA_6G03870)"/>
    <property type="match status" value="1"/>
</dbReference>
<reference evidence="5" key="1">
    <citation type="submission" date="2021-02" db="EMBL/GenBank/DDBJ databases">
        <authorList>
            <person name="Nowell W R."/>
        </authorList>
    </citation>
    <scope>NUCLEOTIDE SEQUENCE</scope>
</reference>
<evidence type="ECO:0000313" key="6">
    <source>
        <dbReference type="EMBL" id="CAF4343896.1"/>
    </source>
</evidence>
<dbReference type="Gene3D" id="1.25.40.10">
    <property type="entry name" value="Tetratricopeptide repeat domain"/>
    <property type="match status" value="4"/>
</dbReference>
<dbReference type="InterPro" id="IPR019734">
    <property type="entry name" value="TPR_rpt"/>
</dbReference>
<sequence>MLILYKLRYYIVDLCLDLKRLFEENLEWYRELFKPFIVYRGTHLFPAAIAQLKKLKGKYISTNGFLSTTRIRDVAECFMTNVIFQITIDTESKNNVYAYIAQFSKMDEEEVLFDLGAVFKITDIENIIKSEKEILIVSMICVDDIEYLKNDYIEKQRYILQQDFWTDHYYGNFLIKMGHYYKAVEYFENVLQHTSLSQFEKYPIFVYLAGIYNCTGQYDLALKYANDAKSINGDFIPDLLQRICHATECSPEDFTSTDIPDGENLQNSFDLLLQGNIHLNKHDYNLSLECSEKALKGIVGDNLKLVTGIHLSIANFHLVQENYLYALKHLDQCLEIHNEFDPSNYDEKVNIHFYIGKTYHRMMNYPKALKHLLECESPRDGPSSSTNYPIFSTIYHFIGTIYFETKEYDLSLQYYTKALEVEQQTKSENTVMSAIIHYDLGKCYHPQKQYAKATEHYNKSLTIIGKTNNKNAEREMAHLNYCTEYCYLLKNNDEDDLMLKSFTKSFELLEKYSFEYDVFETMDKLSTALYTKNDSDNLLLLHFERIQLLMQKENLNEKDKIEVGDLCFDIGCCYFDAKQYNFSLRYYLQALSVQKTIIPNNKLKMSLLYSCIAYCYARQQKYNICIEHLKKSVNIQETMVKIDKKSLACSYKDLGWYYYLNDEYDQALDCSQKSLRLFESCSQLKNLEYPDVLHSIGTIYYYQSNYEQAWLYGKKSMNVIHKRRTLRNRTVSKNYELFGKIFHYYGDKSLAYNCYRKSLDYLEIQLSFPRKDVKRVKNLLHRLLNET</sequence>
<dbReference type="PROSITE" id="PS50005">
    <property type="entry name" value="TPR"/>
    <property type="match status" value="3"/>
</dbReference>
<dbReference type="SMART" id="SM00028">
    <property type="entry name" value="TPR"/>
    <property type="match status" value="12"/>
</dbReference>
<keyword evidence="1" id="KW-0677">Repeat</keyword>
<feature type="repeat" description="TPR" evidence="3">
    <location>
        <begin position="392"/>
        <end position="425"/>
    </location>
</feature>
<keyword evidence="7" id="KW-1185">Reference proteome</keyword>
<dbReference type="Pfam" id="PF13424">
    <property type="entry name" value="TPR_12"/>
    <property type="match status" value="2"/>
</dbReference>
<dbReference type="InterPro" id="IPR011990">
    <property type="entry name" value="TPR-like_helical_dom_sf"/>
</dbReference>
<dbReference type="PROSITE" id="PS51996">
    <property type="entry name" value="TR_MART"/>
    <property type="match status" value="1"/>
</dbReference>
<evidence type="ECO:0000256" key="1">
    <source>
        <dbReference type="ARBA" id="ARBA00022737"/>
    </source>
</evidence>
<dbReference type="OrthoDB" id="1658288at2759"/>
<dbReference type="Proteomes" id="UP000663829">
    <property type="component" value="Unassembled WGS sequence"/>
</dbReference>
<protein>
    <recommendedName>
        <fullName evidence="4">ADP ribosyltransferase domain-containing protein</fullName>
    </recommendedName>
</protein>
<dbReference type="PANTHER" id="PTHR45641:SF1">
    <property type="entry name" value="AAA+ ATPASE DOMAIN-CONTAINING PROTEIN"/>
    <property type="match status" value="1"/>
</dbReference>
<comment type="caution">
    <text evidence="5">The sequence shown here is derived from an EMBL/GenBank/DDBJ whole genome shotgun (WGS) entry which is preliminary data.</text>
</comment>
<dbReference type="SUPFAM" id="SSF48452">
    <property type="entry name" value="TPR-like"/>
    <property type="match status" value="3"/>
</dbReference>
<dbReference type="AlphaFoldDB" id="A0A815RJ59"/>
<name>A0A815RJ59_9BILA</name>
<proteinExistence type="predicted"/>
<dbReference type="EMBL" id="CAJNOQ010020951">
    <property type="protein sequence ID" value="CAF1478296.1"/>
    <property type="molecule type" value="Genomic_DNA"/>
</dbReference>
<gene>
    <name evidence="5" type="ORF">GPM918_LOCUS35728</name>
    <name evidence="6" type="ORF">SRO942_LOCUS36451</name>
</gene>
<dbReference type="Gene3D" id="3.90.176.10">
    <property type="entry name" value="Toxin ADP-ribosyltransferase, Chain A, domain 1"/>
    <property type="match status" value="1"/>
</dbReference>
<feature type="domain" description="ADP ribosyltransferase" evidence="4">
    <location>
        <begin position="45"/>
        <end position="138"/>
    </location>
</feature>
<evidence type="ECO:0000259" key="4">
    <source>
        <dbReference type="Pfam" id="PF03496"/>
    </source>
</evidence>
<dbReference type="Proteomes" id="UP000681722">
    <property type="component" value="Unassembled WGS sequence"/>
</dbReference>
<dbReference type="GO" id="GO:0005576">
    <property type="term" value="C:extracellular region"/>
    <property type="evidence" value="ECO:0007669"/>
    <property type="project" value="InterPro"/>
</dbReference>
<dbReference type="Pfam" id="PF03496">
    <property type="entry name" value="ADPrib_exo_Tox"/>
    <property type="match status" value="1"/>
</dbReference>
<feature type="repeat" description="TPR" evidence="3">
    <location>
        <begin position="434"/>
        <end position="467"/>
    </location>
</feature>